<name>A0A162K4F3_9PROT</name>
<gene>
    <name evidence="1" type="ORF">AUP44_12625</name>
</gene>
<dbReference type="Proteomes" id="UP000075787">
    <property type="component" value="Unassembled WGS sequence"/>
</dbReference>
<protein>
    <recommendedName>
        <fullName evidence="3">PqqD family protein</fullName>
    </recommendedName>
</protein>
<evidence type="ECO:0000313" key="2">
    <source>
        <dbReference type="Proteomes" id="UP000075787"/>
    </source>
</evidence>
<dbReference type="InterPro" id="IPR008792">
    <property type="entry name" value="PQQD"/>
</dbReference>
<reference evidence="1 2" key="1">
    <citation type="submission" date="2015-12" db="EMBL/GenBank/DDBJ databases">
        <title>Genome sequence of Tistrella mobilis MCCC 1A02139.</title>
        <authorList>
            <person name="Lu L."/>
            <person name="Lai Q."/>
            <person name="Shao Z."/>
            <person name="Qian P."/>
        </authorList>
    </citation>
    <scope>NUCLEOTIDE SEQUENCE [LARGE SCALE GENOMIC DNA]</scope>
    <source>
        <strain evidence="1 2">MCCC 1A02139</strain>
    </source>
</reference>
<dbReference type="RefSeq" id="WP_062767920.1">
    <property type="nucleotide sequence ID" value="NZ_CP121017.1"/>
</dbReference>
<dbReference type="Gene3D" id="1.10.10.1150">
    <property type="entry name" value="Coenzyme PQQ synthesis protein D (PqqD)"/>
    <property type="match status" value="1"/>
</dbReference>
<accession>A0A162K4F3</accession>
<proteinExistence type="predicted"/>
<comment type="caution">
    <text evidence="1">The sequence shown here is derived from an EMBL/GenBank/DDBJ whole genome shotgun (WGS) entry which is preliminary data.</text>
</comment>
<dbReference type="EMBL" id="LPZR01000197">
    <property type="protein sequence ID" value="KYO50464.1"/>
    <property type="molecule type" value="Genomic_DNA"/>
</dbReference>
<dbReference type="AlphaFoldDB" id="A0A162K4F3"/>
<evidence type="ECO:0000313" key="1">
    <source>
        <dbReference type="EMBL" id="KYO50464.1"/>
    </source>
</evidence>
<dbReference type="InterPro" id="IPR041881">
    <property type="entry name" value="PqqD_sf"/>
</dbReference>
<dbReference type="Pfam" id="PF05402">
    <property type="entry name" value="PqqD"/>
    <property type="match status" value="1"/>
</dbReference>
<dbReference type="GeneID" id="97243088"/>
<evidence type="ECO:0008006" key="3">
    <source>
        <dbReference type="Google" id="ProtNLM"/>
    </source>
</evidence>
<sequence>MTEILRRADDVSAVTGDGETLLLNLSTGLWHGLDPIAARIWEMLAEPMDADGLVARLVAEYEVTPETCRAEIIPLLDRMRARGLLAGG</sequence>
<organism evidence="1 2">
    <name type="scientific">Tistrella mobilis</name>
    <dbReference type="NCBI Taxonomy" id="171437"/>
    <lineage>
        <taxon>Bacteria</taxon>
        <taxon>Pseudomonadati</taxon>
        <taxon>Pseudomonadota</taxon>
        <taxon>Alphaproteobacteria</taxon>
        <taxon>Geminicoccales</taxon>
        <taxon>Geminicoccaceae</taxon>
        <taxon>Tistrella</taxon>
    </lineage>
</organism>